<dbReference type="InterPro" id="IPR029479">
    <property type="entry name" value="Nitroreductase"/>
</dbReference>
<keyword evidence="2" id="KW-0560">Oxidoreductase</keyword>
<dbReference type="EMBL" id="BAAANC010000006">
    <property type="protein sequence ID" value="GAA1561156.1"/>
    <property type="molecule type" value="Genomic_DNA"/>
</dbReference>
<dbReference type="InterPro" id="IPR000415">
    <property type="entry name" value="Nitroreductase-like"/>
</dbReference>
<feature type="domain" description="Nitroreductase" evidence="4">
    <location>
        <begin position="30"/>
        <end position="91"/>
    </location>
</feature>
<protein>
    <recommendedName>
        <fullName evidence="4">Nitroreductase domain-containing protein</fullName>
    </recommendedName>
</protein>
<evidence type="ECO:0000256" key="2">
    <source>
        <dbReference type="ARBA" id="ARBA00023002"/>
    </source>
</evidence>
<sequence>MLVAVPDHSSGNSAETRAQDSADDRLHPLLRTRWSPMSFDAEHRSTRQETELLLEAARWAPSAGNSQPWAFIVGCRGDDTHQRLVKHLARSSSRWAPSAGLLIANLAHRYVEDTDWEYSEFSQYDLGQAVAHMTIQAQALGLAARQFRAFDRDGLAAEFAVPDHWEVTTMTAIGKPDAAPAAPAVGDSSRDRRPLLDLLWPH</sequence>
<evidence type="ECO:0000313" key="6">
    <source>
        <dbReference type="Proteomes" id="UP001500363"/>
    </source>
</evidence>
<proteinExistence type="inferred from homology"/>
<comment type="similarity">
    <text evidence="1">Belongs to the nitroreductase family.</text>
</comment>
<dbReference type="PANTHER" id="PTHR43673">
    <property type="entry name" value="NAD(P)H NITROREDUCTASE YDGI-RELATED"/>
    <property type="match status" value="1"/>
</dbReference>
<evidence type="ECO:0000256" key="3">
    <source>
        <dbReference type="SAM" id="MobiDB-lite"/>
    </source>
</evidence>
<dbReference type="Proteomes" id="UP001500363">
    <property type="component" value="Unassembled WGS sequence"/>
</dbReference>
<name>A0ABN2CNP2_9ACTN</name>
<dbReference type="Pfam" id="PF00881">
    <property type="entry name" value="Nitroreductase"/>
    <property type="match status" value="1"/>
</dbReference>
<evidence type="ECO:0000259" key="4">
    <source>
        <dbReference type="Pfam" id="PF00881"/>
    </source>
</evidence>
<dbReference type="PANTHER" id="PTHR43673:SF10">
    <property type="entry name" value="NADH DEHYDROGENASE_NAD(P)H NITROREDUCTASE XCC3605-RELATED"/>
    <property type="match status" value="1"/>
</dbReference>
<dbReference type="Gene3D" id="3.40.109.10">
    <property type="entry name" value="NADH Oxidase"/>
    <property type="match status" value="1"/>
</dbReference>
<reference evidence="5 6" key="1">
    <citation type="journal article" date="2019" name="Int. J. Syst. Evol. Microbiol.">
        <title>The Global Catalogue of Microorganisms (GCM) 10K type strain sequencing project: providing services to taxonomists for standard genome sequencing and annotation.</title>
        <authorList>
            <consortium name="The Broad Institute Genomics Platform"/>
            <consortium name="The Broad Institute Genome Sequencing Center for Infectious Disease"/>
            <person name="Wu L."/>
            <person name="Ma J."/>
        </authorList>
    </citation>
    <scope>NUCLEOTIDE SEQUENCE [LARGE SCALE GENOMIC DNA]</scope>
    <source>
        <strain evidence="5 6">JCM 14303</strain>
    </source>
</reference>
<gene>
    <name evidence="5" type="ORF">GCM10009741_78040</name>
</gene>
<keyword evidence="6" id="KW-1185">Reference proteome</keyword>
<evidence type="ECO:0000256" key="1">
    <source>
        <dbReference type="ARBA" id="ARBA00007118"/>
    </source>
</evidence>
<feature type="region of interest" description="Disordered" evidence="3">
    <location>
        <begin position="1"/>
        <end position="22"/>
    </location>
</feature>
<comment type="caution">
    <text evidence="5">The sequence shown here is derived from an EMBL/GenBank/DDBJ whole genome shotgun (WGS) entry which is preliminary data.</text>
</comment>
<organism evidence="5 6">
    <name type="scientific">Kribbella lupini</name>
    <dbReference type="NCBI Taxonomy" id="291602"/>
    <lineage>
        <taxon>Bacteria</taxon>
        <taxon>Bacillati</taxon>
        <taxon>Actinomycetota</taxon>
        <taxon>Actinomycetes</taxon>
        <taxon>Propionibacteriales</taxon>
        <taxon>Kribbellaceae</taxon>
        <taxon>Kribbella</taxon>
    </lineage>
</organism>
<dbReference type="SUPFAM" id="SSF55469">
    <property type="entry name" value="FMN-dependent nitroreductase-like"/>
    <property type="match status" value="1"/>
</dbReference>
<accession>A0ABN2CNP2</accession>
<evidence type="ECO:0000313" key="5">
    <source>
        <dbReference type="EMBL" id="GAA1561156.1"/>
    </source>
</evidence>